<name>A4XCY1_SALTO</name>
<dbReference type="SUPFAM" id="SSF51695">
    <property type="entry name" value="PLC-like phosphodiesterases"/>
    <property type="match status" value="1"/>
</dbReference>
<dbReference type="Gene3D" id="3.20.20.190">
    <property type="entry name" value="Phosphatidylinositol (PI) phosphodiesterase"/>
    <property type="match status" value="1"/>
</dbReference>
<dbReference type="AlphaFoldDB" id="A4XCY1"/>
<dbReference type="CDD" id="cd08589">
    <property type="entry name" value="PI-PLCc_SaPLC1_like"/>
    <property type="match status" value="1"/>
</dbReference>
<proteinExistence type="predicted"/>
<dbReference type="HOGENOM" id="CLU_049601_0_0_11"/>
<dbReference type="EMBL" id="CP000667">
    <property type="protein sequence ID" value="ABP56788.1"/>
    <property type="molecule type" value="Genomic_DNA"/>
</dbReference>
<evidence type="ECO:0000313" key="2">
    <source>
        <dbReference type="EMBL" id="ABP56788.1"/>
    </source>
</evidence>
<keyword evidence="1" id="KW-0732">Signal</keyword>
<dbReference type="eggNOG" id="ENOG502Z97F">
    <property type="taxonomic scope" value="Bacteria"/>
</dbReference>
<dbReference type="Pfam" id="PF16670">
    <property type="entry name" value="PI-PLC-C1"/>
    <property type="match status" value="1"/>
</dbReference>
<dbReference type="InterPro" id="IPR017946">
    <property type="entry name" value="PLC-like_Pdiesterase_TIM-brl"/>
</dbReference>
<organism evidence="2 3">
    <name type="scientific">Salinispora tropica (strain ATCC BAA-916 / DSM 44818 / JCM 13857 / NBRC 105044 / CNB-440)</name>
    <dbReference type="NCBI Taxonomy" id="369723"/>
    <lineage>
        <taxon>Bacteria</taxon>
        <taxon>Bacillati</taxon>
        <taxon>Actinomycetota</taxon>
        <taxon>Actinomycetes</taxon>
        <taxon>Micromonosporales</taxon>
        <taxon>Micromonosporaceae</taxon>
        <taxon>Salinispora</taxon>
    </lineage>
</organism>
<evidence type="ECO:0008006" key="4">
    <source>
        <dbReference type="Google" id="ProtNLM"/>
    </source>
</evidence>
<keyword evidence="3" id="KW-1185">Reference proteome</keyword>
<dbReference type="GO" id="GO:0006629">
    <property type="term" value="P:lipid metabolic process"/>
    <property type="evidence" value="ECO:0007669"/>
    <property type="project" value="InterPro"/>
</dbReference>
<reference evidence="3" key="1">
    <citation type="journal article" date="2007" name="Proc. Natl. Acad. Sci. U.S.A.">
        <title>Genome sequencing reveals complex secondary metabolome in the marine actinomycete Salinispora tropica.</title>
        <authorList>
            <person name="Udwary D.W."/>
            <person name="Zeigler L."/>
            <person name="Asolkar R.N."/>
            <person name="Singan V."/>
            <person name="Lapidus A."/>
            <person name="Fenical W."/>
            <person name="Jensen P.R."/>
            <person name="Moore B.S."/>
        </authorList>
    </citation>
    <scope>NUCLEOTIDE SEQUENCE [LARGE SCALE GENOMIC DNA]</scope>
    <source>
        <strain evidence="3">ATCC BAA-916 / DSM 44818 / CNB-440</strain>
    </source>
</reference>
<dbReference type="PATRIC" id="fig|369723.5.peg.4510"/>
<feature type="signal peptide" evidence="1">
    <location>
        <begin position="1"/>
        <end position="26"/>
    </location>
</feature>
<protein>
    <recommendedName>
        <fullName evidence="4">Phosphoinositide phospholipase C, Ca2+-dependent</fullName>
    </recommendedName>
</protein>
<evidence type="ECO:0000313" key="3">
    <source>
        <dbReference type="Proteomes" id="UP000000235"/>
    </source>
</evidence>
<dbReference type="GO" id="GO:0008081">
    <property type="term" value="F:phosphoric diester hydrolase activity"/>
    <property type="evidence" value="ECO:0007669"/>
    <property type="project" value="InterPro"/>
</dbReference>
<sequence>MLVRRTAIVAAIMSASLVAPVQPAVAAPANEMPFASATTVGIHNAYEQTAFDYLAEALDTGTSLIEIDIWPNIFTGKWKVSHDEPLSNNNNCTTGSALTDLYTGGRNKHFSDCLDNIRVWLDAHPDSGPLMIKVEPKLGLATVFGMGVNQVDNLVRSRLGDRVFRPADLLAKPDGGWYDSLDEAARAGNWPTREELAGRVLLHVVPGTVENRNPFDWAPTNEQYAEHLRDLAAAGEIEKAQIFPTAKGTAGDDPRDQYKASIRPWFVVFDSGASGWINRDTTWFAENNYLLVMTSAHSVDPAISRTNPTEEEARDRLLLLAAANASVITSDWTQLPQIQSMVVPRGGQGGVS</sequence>
<dbReference type="InterPro" id="IPR032075">
    <property type="entry name" value="PI-PLC-C1"/>
</dbReference>
<accession>A4XCY1</accession>
<dbReference type="STRING" id="369723.Strop_4360"/>
<dbReference type="Proteomes" id="UP000000235">
    <property type="component" value="Chromosome"/>
</dbReference>
<feature type="chain" id="PRO_5002676778" description="Phosphoinositide phospholipase C, Ca2+-dependent" evidence="1">
    <location>
        <begin position="27"/>
        <end position="352"/>
    </location>
</feature>
<evidence type="ECO:0000256" key="1">
    <source>
        <dbReference type="SAM" id="SignalP"/>
    </source>
</evidence>
<dbReference type="KEGG" id="stp:Strop_4360"/>
<gene>
    <name evidence="2" type="ordered locus">Strop_4360</name>
</gene>